<feature type="transmembrane region" description="Helical" evidence="1">
    <location>
        <begin position="34"/>
        <end position="53"/>
    </location>
</feature>
<evidence type="ECO:0000256" key="1">
    <source>
        <dbReference type="SAM" id="Phobius"/>
    </source>
</evidence>
<evidence type="ECO:0000313" key="2">
    <source>
        <dbReference type="EMBL" id="GAA5147289.1"/>
    </source>
</evidence>
<evidence type="ECO:0000313" key="3">
    <source>
        <dbReference type="Proteomes" id="UP001500221"/>
    </source>
</evidence>
<protein>
    <recommendedName>
        <fullName evidence="4">SMODS and SLOG-associating 2TM effector domain-containing protein</fullName>
    </recommendedName>
</protein>
<feature type="transmembrane region" description="Helical" evidence="1">
    <location>
        <begin position="65"/>
        <end position="87"/>
    </location>
</feature>
<feature type="transmembrane region" description="Helical" evidence="1">
    <location>
        <begin position="156"/>
        <end position="178"/>
    </location>
</feature>
<organism evidence="2 3">
    <name type="scientific">Nocardioides marinquilinus</name>
    <dbReference type="NCBI Taxonomy" id="1210400"/>
    <lineage>
        <taxon>Bacteria</taxon>
        <taxon>Bacillati</taxon>
        <taxon>Actinomycetota</taxon>
        <taxon>Actinomycetes</taxon>
        <taxon>Propionibacteriales</taxon>
        <taxon>Nocardioidaceae</taxon>
        <taxon>Nocardioides</taxon>
    </lineage>
</organism>
<keyword evidence="1" id="KW-0812">Transmembrane</keyword>
<accession>A0ABP9PIX3</accession>
<evidence type="ECO:0008006" key="4">
    <source>
        <dbReference type="Google" id="ProtNLM"/>
    </source>
</evidence>
<dbReference type="EMBL" id="BAABKG010000002">
    <property type="protein sequence ID" value="GAA5147289.1"/>
    <property type="molecule type" value="Genomic_DNA"/>
</dbReference>
<reference evidence="3" key="1">
    <citation type="journal article" date="2019" name="Int. J. Syst. Evol. Microbiol.">
        <title>The Global Catalogue of Microorganisms (GCM) 10K type strain sequencing project: providing services to taxonomists for standard genome sequencing and annotation.</title>
        <authorList>
            <consortium name="The Broad Institute Genomics Platform"/>
            <consortium name="The Broad Institute Genome Sequencing Center for Infectious Disease"/>
            <person name="Wu L."/>
            <person name="Ma J."/>
        </authorList>
    </citation>
    <scope>NUCLEOTIDE SEQUENCE [LARGE SCALE GENOMIC DNA]</scope>
    <source>
        <strain evidence="3">JCM 18459</strain>
    </source>
</reference>
<sequence length="179" mass="20124">MRVVSEDEGEKEIELFAEHARWLINFHDTRSESICARAVALFAFVGVILALLIGSGLPGEVKVDWFIRVPFLATVGFLILTSAYCLITLRHRLLEVAGVGQTRRNWRRYVTKERRGKTASDITESLLRAKELDEASTVDWVLRTADARAAWFGKAVWSMGLSLVSLTVLLIVVGFQVYL</sequence>
<proteinExistence type="predicted"/>
<dbReference type="Proteomes" id="UP001500221">
    <property type="component" value="Unassembled WGS sequence"/>
</dbReference>
<comment type="caution">
    <text evidence="2">The sequence shown here is derived from an EMBL/GenBank/DDBJ whole genome shotgun (WGS) entry which is preliminary data.</text>
</comment>
<gene>
    <name evidence="2" type="ORF">GCM10023340_19480</name>
</gene>
<keyword evidence="1" id="KW-0472">Membrane</keyword>
<keyword evidence="3" id="KW-1185">Reference proteome</keyword>
<keyword evidence="1" id="KW-1133">Transmembrane helix</keyword>
<name>A0ABP9PIX3_9ACTN</name>